<keyword evidence="1" id="KW-0175">Coiled coil</keyword>
<feature type="coiled-coil region" evidence="1">
    <location>
        <begin position="415"/>
        <end position="442"/>
    </location>
</feature>
<protein>
    <submittedName>
        <fullName evidence="3">Uncharacterized protein</fullName>
    </submittedName>
</protein>
<accession>A0A3B1B2T2</accession>
<feature type="coiled-coil region" evidence="1">
    <location>
        <begin position="349"/>
        <end position="376"/>
    </location>
</feature>
<feature type="compositionally biased region" description="Basic and acidic residues" evidence="2">
    <location>
        <begin position="323"/>
        <end position="338"/>
    </location>
</feature>
<feature type="non-terminal residue" evidence="3">
    <location>
        <position position="1"/>
    </location>
</feature>
<feature type="compositionally biased region" description="Basic and acidic residues" evidence="2">
    <location>
        <begin position="75"/>
        <end position="106"/>
    </location>
</feature>
<evidence type="ECO:0000313" key="3">
    <source>
        <dbReference type="EMBL" id="VAX00565.1"/>
    </source>
</evidence>
<feature type="region of interest" description="Disordered" evidence="2">
    <location>
        <begin position="318"/>
        <end position="343"/>
    </location>
</feature>
<evidence type="ECO:0000256" key="2">
    <source>
        <dbReference type="SAM" id="MobiDB-lite"/>
    </source>
</evidence>
<gene>
    <name evidence="3" type="ORF">MNBD_GAMMA20-2008</name>
</gene>
<evidence type="ECO:0000256" key="1">
    <source>
        <dbReference type="SAM" id="Coils"/>
    </source>
</evidence>
<sequence length="587" mass="62162">EAEQRKREVEETARMAREEAERSKAVVEEMRLQAEMEIKRLKAEAEAARFQTEIEIKRSQAQVRKEVGQKQVKARAVEKARHAAESARRRKQADQKRVQRQREAREQALNSLGEGGLDDFLSDNPPFGNVQDVGGDDASPGSASPAGRPDTPSSGSPSADQSNLIDEAEVMRVDPQARKSTWVSDDFTWEAALGYRKDPNVDVIGSPAGNVDVEEAKSIPASVEKPATVTAQGAESATFSSTDIDHKIRPQAIKSRGKPARNGAGKGRLGLMALGVVLAAGVGYVMISDNTSPQLKQLVGKGAESLDVIENKVSSTLSTWKGGEGREKSHETADKEGDTETATATVAPVVDSEEKMAKLRQRLETIRSETEQKAREQALQAARREAELSLNQSAGAVAVSPPADVPALQAPATDAVSLQDVMQALEAEALETENRLSESESVANAETGVIVDVPPVVEDPAFSATAESRTAVPVAEVEGVIPQTMITGADDNAVVGDQMESRPDAGDVVTDADVARPAAGPVSGVPEVAPANSVGEVSRGDISAAGTVVVETVAETAPVLDEPVLADQSVSPVVEEEVVETELEFVP</sequence>
<feature type="region of interest" description="Disordered" evidence="2">
    <location>
        <begin position="61"/>
        <end position="179"/>
    </location>
</feature>
<reference evidence="3" key="1">
    <citation type="submission" date="2018-06" db="EMBL/GenBank/DDBJ databases">
        <authorList>
            <person name="Zhirakovskaya E."/>
        </authorList>
    </citation>
    <scope>NUCLEOTIDE SEQUENCE</scope>
</reference>
<dbReference type="AlphaFoldDB" id="A0A3B1B2T2"/>
<proteinExistence type="predicted"/>
<name>A0A3B1B2T2_9ZZZZ</name>
<feature type="compositionally biased region" description="Polar residues" evidence="2">
    <location>
        <begin position="151"/>
        <end position="164"/>
    </location>
</feature>
<organism evidence="3">
    <name type="scientific">hydrothermal vent metagenome</name>
    <dbReference type="NCBI Taxonomy" id="652676"/>
    <lineage>
        <taxon>unclassified sequences</taxon>
        <taxon>metagenomes</taxon>
        <taxon>ecological metagenomes</taxon>
    </lineage>
</organism>
<feature type="coiled-coil region" evidence="1">
    <location>
        <begin position="6"/>
        <end position="51"/>
    </location>
</feature>
<dbReference type="EMBL" id="UOFU01000205">
    <property type="protein sequence ID" value="VAX00565.1"/>
    <property type="molecule type" value="Genomic_DNA"/>
</dbReference>